<dbReference type="PANTHER" id="PTHR43712:SF2">
    <property type="entry name" value="O-METHYLTRANSFERASE CICE"/>
    <property type="match status" value="1"/>
</dbReference>
<dbReference type="InterPro" id="IPR016461">
    <property type="entry name" value="COMT-like"/>
</dbReference>
<keyword evidence="1" id="KW-0489">Methyltransferase</keyword>
<dbReference type="EMBL" id="UOGG01000243">
    <property type="protein sequence ID" value="VAX33308.1"/>
    <property type="molecule type" value="Genomic_DNA"/>
</dbReference>
<dbReference type="Gene3D" id="3.40.50.150">
    <property type="entry name" value="Vaccinia Virus protein VP39"/>
    <property type="match status" value="1"/>
</dbReference>
<reference evidence="6" key="1">
    <citation type="submission" date="2018-06" db="EMBL/GenBank/DDBJ databases">
        <authorList>
            <person name="Zhirakovskaya E."/>
        </authorList>
    </citation>
    <scope>NUCLEOTIDE SEQUENCE</scope>
</reference>
<dbReference type="Pfam" id="PF08100">
    <property type="entry name" value="Dimerisation"/>
    <property type="match status" value="1"/>
</dbReference>
<accession>A0A3B1DBE6</accession>
<evidence type="ECO:0008006" key="7">
    <source>
        <dbReference type="Google" id="ProtNLM"/>
    </source>
</evidence>
<dbReference type="InterPro" id="IPR001077">
    <property type="entry name" value="COMT_C"/>
</dbReference>
<dbReference type="CDD" id="cd02440">
    <property type="entry name" value="AdoMet_MTases"/>
    <property type="match status" value="1"/>
</dbReference>
<organism evidence="6">
    <name type="scientific">hydrothermal vent metagenome</name>
    <dbReference type="NCBI Taxonomy" id="652676"/>
    <lineage>
        <taxon>unclassified sequences</taxon>
        <taxon>metagenomes</taxon>
        <taxon>ecological metagenomes</taxon>
    </lineage>
</organism>
<dbReference type="InterPro" id="IPR036388">
    <property type="entry name" value="WH-like_DNA-bd_sf"/>
</dbReference>
<gene>
    <name evidence="6" type="ORF">MNBD_NITROSPINAE05-725</name>
</gene>
<dbReference type="PROSITE" id="PS51683">
    <property type="entry name" value="SAM_OMT_II"/>
    <property type="match status" value="1"/>
</dbReference>
<feature type="domain" description="O-methyltransferase C-terminal" evidence="4">
    <location>
        <begin position="119"/>
        <end position="308"/>
    </location>
</feature>
<dbReference type="SUPFAM" id="SSF46785">
    <property type="entry name" value="Winged helix' DNA-binding domain"/>
    <property type="match status" value="1"/>
</dbReference>
<dbReference type="Gene3D" id="1.10.10.10">
    <property type="entry name" value="Winged helix-like DNA-binding domain superfamily/Winged helix DNA-binding domain"/>
    <property type="match status" value="1"/>
</dbReference>
<sequence>MEIEKEIQKLLHAYQPVCVFMTANKLRVFDELKSPTVAEDVAQKLSLSLKGTERLLNGLTALGIVVKENGKFHLPAEWQRYLTKDGDHSMQQWIRLSADLLPVWLELPQFIQSGTMVKSIMDILGNEPEGMRAFIDAMHDKGRKAAWMLARELPIGDARKMLDVGGGPGTYALEWAKLHNSLKATVFDIPPVVAVAKDYIKRYRLEDRVDTKAGDFNKDDFGKGYDLILLANVIHMYDRAVGENLIHKAFNSLETGGRIVIHGLCTNEEQTAPQEDALFSLTIGMLTEGGKAHPVQEQLQWLEEAGFSEIRHFRVDAIPTGVFTAVKAEN</sequence>
<proteinExistence type="predicted"/>
<keyword evidence="2" id="KW-0808">Transferase</keyword>
<dbReference type="GO" id="GO:0046983">
    <property type="term" value="F:protein dimerization activity"/>
    <property type="evidence" value="ECO:0007669"/>
    <property type="project" value="InterPro"/>
</dbReference>
<evidence type="ECO:0000256" key="2">
    <source>
        <dbReference type="ARBA" id="ARBA00022679"/>
    </source>
</evidence>
<dbReference type="InterPro" id="IPR012967">
    <property type="entry name" value="COMT_dimerisation"/>
</dbReference>
<dbReference type="AlphaFoldDB" id="A0A3B1DBE6"/>
<dbReference type="InterPro" id="IPR036390">
    <property type="entry name" value="WH_DNA-bd_sf"/>
</dbReference>
<evidence type="ECO:0000256" key="1">
    <source>
        <dbReference type="ARBA" id="ARBA00022603"/>
    </source>
</evidence>
<dbReference type="SUPFAM" id="SSF53335">
    <property type="entry name" value="S-adenosyl-L-methionine-dependent methyltransferases"/>
    <property type="match status" value="1"/>
</dbReference>
<dbReference type="PIRSF" id="PIRSF005739">
    <property type="entry name" value="O-mtase"/>
    <property type="match status" value="1"/>
</dbReference>
<name>A0A3B1DBE6_9ZZZZ</name>
<evidence type="ECO:0000259" key="4">
    <source>
        <dbReference type="Pfam" id="PF00891"/>
    </source>
</evidence>
<keyword evidence="3" id="KW-0949">S-adenosyl-L-methionine</keyword>
<evidence type="ECO:0000256" key="3">
    <source>
        <dbReference type="ARBA" id="ARBA00022691"/>
    </source>
</evidence>
<dbReference type="Pfam" id="PF00891">
    <property type="entry name" value="Methyltransf_2"/>
    <property type="match status" value="1"/>
</dbReference>
<feature type="domain" description="O-methyltransferase dimerisation" evidence="5">
    <location>
        <begin position="18"/>
        <end position="69"/>
    </location>
</feature>
<dbReference type="PANTHER" id="PTHR43712">
    <property type="entry name" value="PUTATIVE (AFU_ORTHOLOGUE AFUA_4G14580)-RELATED"/>
    <property type="match status" value="1"/>
</dbReference>
<dbReference type="InterPro" id="IPR029063">
    <property type="entry name" value="SAM-dependent_MTases_sf"/>
</dbReference>
<dbReference type="GO" id="GO:0008171">
    <property type="term" value="F:O-methyltransferase activity"/>
    <property type="evidence" value="ECO:0007669"/>
    <property type="project" value="InterPro"/>
</dbReference>
<evidence type="ECO:0000313" key="6">
    <source>
        <dbReference type="EMBL" id="VAX33308.1"/>
    </source>
</evidence>
<evidence type="ECO:0000259" key="5">
    <source>
        <dbReference type="Pfam" id="PF08100"/>
    </source>
</evidence>
<dbReference type="GO" id="GO:0032259">
    <property type="term" value="P:methylation"/>
    <property type="evidence" value="ECO:0007669"/>
    <property type="project" value="UniProtKB-KW"/>
</dbReference>
<protein>
    <recommendedName>
        <fullName evidence="7">O-methyltransferase, family 2</fullName>
    </recommendedName>
</protein>